<feature type="transmembrane region" description="Helical" evidence="2">
    <location>
        <begin position="207"/>
        <end position="228"/>
    </location>
</feature>
<dbReference type="RefSeq" id="WP_046281346.1">
    <property type="nucleotide sequence ID" value="NZ_LATL02000323.1"/>
</dbReference>
<feature type="transmembrane region" description="Helical" evidence="2">
    <location>
        <begin position="51"/>
        <end position="70"/>
    </location>
</feature>
<keyword evidence="2" id="KW-1133">Transmembrane helix</keyword>
<feature type="transmembrane region" description="Helical" evidence="2">
    <location>
        <begin position="249"/>
        <end position="266"/>
    </location>
</feature>
<dbReference type="PATRIC" id="fig|1637645.4.peg.6333"/>
<name>A0A0F5Y9Y0_9CYAN</name>
<dbReference type="AlphaFoldDB" id="A0A0F5Y9Y0"/>
<organism evidence="3 4">
    <name type="scientific">Limnoraphis robusta CS-951</name>
    <dbReference type="NCBI Taxonomy" id="1637645"/>
    <lineage>
        <taxon>Bacteria</taxon>
        <taxon>Bacillati</taxon>
        <taxon>Cyanobacteriota</taxon>
        <taxon>Cyanophyceae</taxon>
        <taxon>Oscillatoriophycideae</taxon>
        <taxon>Oscillatoriales</taxon>
        <taxon>Sirenicapillariaceae</taxon>
        <taxon>Limnoraphis</taxon>
    </lineage>
</organism>
<accession>A0A0F5Y9Y0</accession>
<evidence type="ECO:0000256" key="1">
    <source>
        <dbReference type="SAM" id="MobiDB-lite"/>
    </source>
</evidence>
<keyword evidence="2" id="KW-0472">Membrane</keyword>
<dbReference type="InterPro" id="IPR013416">
    <property type="entry name" value="CHP02587_IM"/>
</dbReference>
<dbReference type="OrthoDB" id="147125at2"/>
<dbReference type="Proteomes" id="UP000033607">
    <property type="component" value="Unassembled WGS sequence"/>
</dbReference>
<feature type="transmembrane region" description="Helical" evidence="2">
    <location>
        <begin position="21"/>
        <end position="39"/>
    </location>
</feature>
<dbReference type="InterPro" id="IPR024464">
    <property type="entry name" value="DUF2391"/>
</dbReference>
<comment type="caution">
    <text evidence="3">The sequence shown here is derived from an EMBL/GenBank/DDBJ whole genome shotgun (WGS) entry which is preliminary data.</text>
</comment>
<feature type="transmembrane region" description="Helical" evidence="2">
    <location>
        <begin position="122"/>
        <end position="140"/>
    </location>
</feature>
<protein>
    <submittedName>
        <fullName evidence="3">Integral membrane protein</fullName>
    </submittedName>
</protein>
<sequence length="300" mass="33470">MIKKIHNLRLNPVWQKEINDIIRGAAGGFLFGIPLLYTFEVWQAGSYLQPPLMLCILAVTYCVVLFFNRIEGFRRKKRKTFSDAFFESIEALAIAVVCATLIMILLQRITLQTSLEEALGKIIFESVPFAIGVALSRLILSEDEPNNSSDDQDKNQHSTFKKSSKKARVNDTLSDLSGTMTGAMIIAFSIAPTDEVTELGVASSPPWLIAIIFASLLISYMIVFVAGFSRQKERRQHQGLFQAPESETIFSYLISLLASVLMLLFFQKLSFADPWFLWMRYTILLGLPASIGGAAGRLAV</sequence>
<feature type="transmembrane region" description="Helical" evidence="2">
    <location>
        <begin position="172"/>
        <end position="191"/>
    </location>
</feature>
<proteinExistence type="predicted"/>
<feature type="transmembrane region" description="Helical" evidence="2">
    <location>
        <begin position="278"/>
        <end position="299"/>
    </location>
</feature>
<evidence type="ECO:0000313" key="4">
    <source>
        <dbReference type="Proteomes" id="UP000033607"/>
    </source>
</evidence>
<evidence type="ECO:0000256" key="2">
    <source>
        <dbReference type="SAM" id="Phobius"/>
    </source>
</evidence>
<dbReference type="NCBIfam" id="TIGR02587">
    <property type="entry name" value="TIGR02587 family membrane protein"/>
    <property type="match status" value="1"/>
</dbReference>
<reference evidence="3 4" key="1">
    <citation type="submission" date="2015-06" db="EMBL/GenBank/DDBJ databases">
        <title>Draft genome assembly of filamentous brackish cyanobacterium Limnoraphis robusta strain CS-951.</title>
        <authorList>
            <person name="Willis A."/>
            <person name="Parks M."/>
            <person name="Burford M.A."/>
        </authorList>
    </citation>
    <scope>NUCLEOTIDE SEQUENCE [LARGE SCALE GENOMIC DNA]</scope>
    <source>
        <strain evidence="3 4">CS-951</strain>
    </source>
</reference>
<feature type="region of interest" description="Disordered" evidence="1">
    <location>
        <begin position="145"/>
        <end position="166"/>
    </location>
</feature>
<dbReference type="Pfam" id="PF09622">
    <property type="entry name" value="DUF2391"/>
    <property type="match status" value="1"/>
</dbReference>
<gene>
    <name evidence="3" type="ORF">WN50_25115</name>
</gene>
<evidence type="ECO:0000313" key="3">
    <source>
        <dbReference type="EMBL" id="KKD35452.1"/>
    </source>
</evidence>
<dbReference type="EMBL" id="LATL02000323">
    <property type="protein sequence ID" value="KKD35452.1"/>
    <property type="molecule type" value="Genomic_DNA"/>
</dbReference>
<feature type="transmembrane region" description="Helical" evidence="2">
    <location>
        <begin position="91"/>
        <end position="110"/>
    </location>
</feature>
<keyword evidence="2" id="KW-0812">Transmembrane</keyword>